<feature type="domain" description="Histidine kinase" evidence="4">
    <location>
        <begin position="188"/>
        <end position="438"/>
    </location>
</feature>
<reference evidence="5 6" key="1">
    <citation type="submission" date="2019-03" db="EMBL/GenBank/DDBJ databases">
        <title>Genomic Encyclopedia of Type Strains, Phase IV (KMG-IV): sequencing the most valuable type-strain genomes for metagenomic binning, comparative biology and taxonomic classification.</title>
        <authorList>
            <person name="Goeker M."/>
        </authorList>
    </citation>
    <scope>NUCLEOTIDE SEQUENCE [LARGE SCALE GENOMIC DNA]</scope>
    <source>
        <strain evidence="5 6">DSM 21667</strain>
    </source>
</reference>
<organism evidence="5 6">
    <name type="scientific">Tahibacter aquaticus</name>
    <dbReference type="NCBI Taxonomy" id="520092"/>
    <lineage>
        <taxon>Bacteria</taxon>
        <taxon>Pseudomonadati</taxon>
        <taxon>Pseudomonadota</taxon>
        <taxon>Gammaproteobacteria</taxon>
        <taxon>Lysobacterales</taxon>
        <taxon>Rhodanobacteraceae</taxon>
        <taxon>Tahibacter</taxon>
    </lineage>
</organism>
<dbReference type="Pfam" id="PF02518">
    <property type="entry name" value="HATPase_c"/>
    <property type="match status" value="1"/>
</dbReference>
<dbReference type="InterPro" id="IPR003661">
    <property type="entry name" value="HisK_dim/P_dom"/>
</dbReference>
<evidence type="ECO:0000256" key="1">
    <source>
        <dbReference type="ARBA" id="ARBA00000085"/>
    </source>
</evidence>
<sequence>MSTATPGLTRVPSGTSRSALAALLLPVKPLTPHCSVTQAGEHFLDPANTALLSLPIVDAGRVLGCITRHELMLRVYMQPYGRELHGRRAVTTIMDARPLTLSLNTTIEAAGQLIGQNLRRPITEDFVLLDDTGRYAGMGIVLDVLNALETKVSHNTQELEQAYRRLKASQHRLVQSEKLATLGQLVAGLAHEINTPLGYVQNNLGMTRDLLTPALSMLQAGAQVLDAALAGDAEELDQGLQRLADARNDCDPDQFADLIALLDDSLHGVAQIGDLVGNLKDFSRVDSAHSEGVDLHGLIDSALRIGGHLLKKRNVQVQCRYGEVPSLRCAPAQINQVLLNLIGNAAQAIEHDQGLLSIRTQSLGGYAMVAVQDNGRGIAAEVLPRIFEPFFTTKPVGQGTGLGLSICQQIVQAHGGRIAATSTPGVGTRFVVALPIARDTAVAR</sequence>
<accession>A0A4R6YMV1</accession>
<dbReference type="InterPro" id="IPR036890">
    <property type="entry name" value="HATPase_C_sf"/>
</dbReference>
<keyword evidence="3" id="KW-0597">Phosphoprotein</keyword>
<dbReference type="InterPro" id="IPR004358">
    <property type="entry name" value="Sig_transdc_His_kin-like_C"/>
</dbReference>
<dbReference type="Gene3D" id="3.10.580.10">
    <property type="entry name" value="CBS-domain"/>
    <property type="match status" value="1"/>
</dbReference>
<comment type="catalytic activity">
    <reaction evidence="1">
        <text>ATP + protein L-histidine = ADP + protein N-phospho-L-histidine.</text>
        <dbReference type="EC" id="2.7.13.3"/>
    </reaction>
</comment>
<evidence type="ECO:0000256" key="3">
    <source>
        <dbReference type="ARBA" id="ARBA00022553"/>
    </source>
</evidence>
<dbReference type="GO" id="GO:0000155">
    <property type="term" value="F:phosphorelay sensor kinase activity"/>
    <property type="evidence" value="ECO:0007669"/>
    <property type="project" value="InterPro"/>
</dbReference>
<dbReference type="RefSeq" id="WP_133821097.1">
    <property type="nucleotide sequence ID" value="NZ_SNZH01000018.1"/>
</dbReference>
<dbReference type="EC" id="2.7.13.3" evidence="2"/>
<dbReference type="OrthoDB" id="1931120at2"/>
<gene>
    <name evidence="5" type="ORF">DFR29_11818</name>
</gene>
<name>A0A4R6YMV1_9GAMM</name>
<evidence type="ECO:0000259" key="4">
    <source>
        <dbReference type="PROSITE" id="PS50109"/>
    </source>
</evidence>
<dbReference type="PRINTS" id="PR00344">
    <property type="entry name" value="BCTRLSENSOR"/>
</dbReference>
<dbReference type="InterPro" id="IPR046342">
    <property type="entry name" value="CBS_dom_sf"/>
</dbReference>
<dbReference type="SUPFAM" id="SSF54631">
    <property type="entry name" value="CBS-domain pair"/>
    <property type="match status" value="1"/>
</dbReference>
<dbReference type="Gene3D" id="1.10.287.130">
    <property type="match status" value="1"/>
</dbReference>
<keyword evidence="6" id="KW-1185">Reference proteome</keyword>
<dbReference type="SUPFAM" id="SSF55874">
    <property type="entry name" value="ATPase domain of HSP90 chaperone/DNA topoisomerase II/histidine kinase"/>
    <property type="match status" value="1"/>
</dbReference>
<dbReference type="SUPFAM" id="SSF47384">
    <property type="entry name" value="Homodimeric domain of signal transducing histidine kinase"/>
    <property type="match status" value="1"/>
</dbReference>
<dbReference type="PANTHER" id="PTHR43065">
    <property type="entry name" value="SENSOR HISTIDINE KINASE"/>
    <property type="match status" value="1"/>
</dbReference>
<dbReference type="CDD" id="cd00082">
    <property type="entry name" value="HisKA"/>
    <property type="match status" value="1"/>
</dbReference>
<evidence type="ECO:0000313" key="5">
    <source>
        <dbReference type="EMBL" id="TDR38875.1"/>
    </source>
</evidence>
<proteinExistence type="predicted"/>
<dbReference type="PROSITE" id="PS50109">
    <property type="entry name" value="HIS_KIN"/>
    <property type="match status" value="1"/>
</dbReference>
<dbReference type="InterPro" id="IPR005467">
    <property type="entry name" value="His_kinase_dom"/>
</dbReference>
<comment type="caution">
    <text evidence="5">The sequence shown here is derived from an EMBL/GenBank/DDBJ whole genome shotgun (WGS) entry which is preliminary data.</text>
</comment>
<protein>
    <recommendedName>
        <fullName evidence="2">histidine kinase</fullName>
        <ecNumber evidence="2">2.7.13.3</ecNumber>
    </recommendedName>
</protein>
<dbReference type="AlphaFoldDB" id="A0A4R6YMV1"/>
<dbReference type="InterPro" id="IPR003594">
    <property type="entry name" value="HATPase_dom"/>
</dbReference>
<dbReference type="SMART" id="SM00387">
    <property type="entry name" value="HATPase_c"/>
    <property type="match status" value="1"/>
</dbReference>
<evidence type="ECO:0000313" key="6">
    <source>
        <dbReference type="Proteomes" id="UP000295293"/>
    </source>
</evidence>
<evidence type="ECO:0000256" key="2">
    <source>
        <dbReference type="ARBA" id="ARBA00012438"/>
    </source>
</evidence>
<dbReference type="EMBL" id="SNZH01000018">
    <property type="protein sequence ID" value="TDR38875.1"/>
    <property type="molecule type" value="Genomic_DNA"/>
</dbReference>
<dbReference type="PANTHER" id="PTHR43065:SF50">
    <property type="entry name" value="HISTIDINE KINASE"/>
    <property type="match status" value="1"/>
</dbReference>
<dbReference type="Gene3D" id="3.30.565.10">
    <property type="entry name" value="Histidine kinase-like ATPase, C-terminal domain"/>
    <property type="match status" value="1"/>
</dbReference>
<dbReference type="Proteomes" id="UP000295293">
    <property type="component" value="Unassembled WGS sequence"/>
</dbReference>
<dbReference type="InterPro" id="IPR036097">
    <property type="entry name" value="HisK_dim/P_sf"/>
</dbReference>